<evidence type="ECO:0000256" key="8">
    <source>
        <dbReference type="ARBA" id="ARBA00023277"/>
    </source>
</evidence>
<dbReference type="InterPro" id="IPR035090">
    <property type="entry name" value="Pyridoxal_P_attach_site"/>
</dbReference>
<dbReference type="GO" id="GO:0008184">
    <property type="term" value="F:glycogen phosphorylase activity"/>
    <property type="evidence" value="ECO:0007669"/>
    <property type="project" value="InterPro"/>
</dbReference>
<dbReference type="EC" id="2.4.1.1" evidence="4"/>
<dbReference type="Pfam" id="PF00343">
    <property type="entry name" value="Phosphorylase"/>
    <property type="match status" value="2"/>
</dbReference>
<comment type="caution">
    <text evidence="10">The sequence shown here is derived from an EMBL/GenBank/DDBJ whole genome shotgun (WGS) entry which is preliminary data.</text>
</comment>
<dbReference type="PANTHER" id="PTHR42655">
    <property type="entry name" value="GLYCOGEN PHOSPHORYLASE"/>
    <property type="match status" value="1"/>
</dbReference>
<evidence type="ECO:0000256" key="7">
    <source>
        <dbReference type="ARBA" id="ARBA00022898"/>
    </source>
</evidence>
<evidence type="ECO:0000256" key="1">
    <source>
        <dbReference type="ARBA" id="ARBA00001275"/>
    </source>
</evidence>
<organism evidence="10 11">
    <name type="scientific">Candidatus Nomurabacteria bacterium RIFCSPLOWO2_01_FULL_36_16</name>
    <dbReference type="NCBI Taxonomy" id="1801767"/>
    <lineage>
        <taxon>Bacteria</taxon>
        <taxon>Candidatus Nomuraibacteriota</taxon>
    </lineage>
</organism>
<dbReference type="AlphaFoldDB" id="A0A1F6WXR7"/>
<accession>A0A1F6WXR7</accession>
<dbReference type="GO" id="GO:0005975">
    <property type="term" value="P:carbohydrate metabolic process"/>
    <property type="evidence" value="ECO:0007669"/>
    <property type="project" value="InterPro"/>
</dbReference>
<evidence type="ECO:0000256" key="2">
    <source>
        <dbReference type="ARBA" id="ARBA00001933"/>
    </source>
</evidence>
<evidence type="ECO:0000313" key="11">
    <source>
        <dbReference type="Proteomes" id="UP000177001"/>
    </source>
</evidence>
<dbReference type="PANTHER" id="PTHR42655:SF1">
    <property type="entry name" value="GLYCOGEN PHOSPHORYLASE"/>
    <property type="match status" value="1"/>
</dbReference>
<comment type="catalytic activity">
    <reaction evidence="1">
        <text>[(1-&gt;4)-alpha-D-glucosyl](n) + phosphate = [(1-&gt;4)-alpha-D-glucosyl](n-1) + alpha-D-glucose 1-phosphate</text>
        <dbReference type="Rhea" id="RHEA:41732"/>
        <dbReference type="Rhea" id="RHEA-COMP:9584"/>
        <dbReference type="Rhea" id="RHEA-COMP:9586"/>
        <dbReference type="ChEBI" id="CHEBI:15444"/>
        <dbReference type="ChEBI" id="CHEBI:43474"/>
        <dbReference type="ChEBI" id="CHEBI:58601"/>
        <dbReference type="EC" id="2.4.1.1"/>
    </reaction>
</comment>
<sequence>MIQDKENDWFTEFKKGEEYKAFLKNPVAYFCAEYALESTLPTYAGGLGVLAGDLVREVALQKFPLISVGLFYKKGQNILSTEKILPKNKLKPVLDESGKEVIVSLPMENRPVKVRAWQWEDGGARVYLLDTDIPENRAEDRKITEQLYNEDRDMRLRQEILLGIAGFRLLAQLGYHPSVYHLNEGHSAFLALELIKHEMEHQQVDFKEACEYAKKHIVFTNHTLLMSGQERFSSDKVKLFIDPCAKEICLNQNEIAELGTLENNPDTFSMTNFSFKLSTKSNAVSRLHQEKSIEIWPNKNIENVTNGIFISRWDKVDGVSEKNIWATHLKNKKKLLDFIREKTGEIWNETDLIFVWARRLVEYKQPLFFLDNIEKLLEISKNSPIPIRIVFSGPITTEDNPFVLEIKKIIKEKLKGIVVFIPDYNTDIAEILTSGADIWLNTPMVGFEACGTSGMKAGLNGVLALSTQDGWVYEVEEEDIGWVINDSQNSEEIFTLVKEKIIPIYYAHLKNLQNSMWLKKMMRARNLILENFSTSRVLREYIEKLYIPIMKQKHTHKID</sequence>
<dbReference type="InterPro" id="IPR011834">
    <property type="entry name" value="Agluc_phsphrylas"/>
</dbReference>
<dbReference type="Gene3D" id="3.40.50.2000">
    <property type="entry name" value="Glycogen Phosphorylase B"/>
    <property type="match status" value="2"/>
</dbReference>
<evidence type="ECO:0000313" key="10">
    <source>
        <dbReference type="EMBL" id="OGI86660.1"/>
    </source>
</evidence>
<keyword evidence="6" id="KW-0808">Transferase</keyword>
<dbReference type="InterPro" id="IPR052182">
    <property type="entry name" value="Glycogen/Maltodextrin_Phosph"/>
</dbReference>
<keyword evidence="7" id="KW-0663">Pyridoxal phosphate</keyword>
<dbReference type="PROSITE" id="PS00102">
    <property type="entry name" value="PHOSPHORYLASE"/>
    <property type="match status" value="1"/>
</dbReference>
<dbReference type="NCBIfam" id="TIGR02094">
    <property type="entry name" value="more_P_ylases"/>
    <property type="match status" value="1"/>
</dbReference>
<proteinExistence type="inferred from homology"/>
<comment type="cofactor">
    <cofactor evidence="2">
        <name>pyridoxal 5'-phosphate</name>
        <dbReference type="ChEBI" id="CHEBI:597326"/>
    </cofactor>
</comment>
<evidence type="ECO:0000256" key="3">
    <source>
        <dbReference type="ARBA" id="ARBA00006047"/>
    </source>
</evidence>
<dbReference type="InterPro" id="IPR000811">
    <property type="entry name" value="Glyco_trans_35"/>
</dbReference>
<evidence type="ECO:0000256" key="5">
    <source>
        <dbReference type="ARBA" id="ARBA00022676"/>
    </source>
</evidence>
<dbReference type="Proteomes" id="UP000177001">
    <property type="component" value="Unassembled WGS sequence"/>
</dbReference>
<comment type="function">
    <text evidence="9">Phosphorylase is an important allosteric enzyme in carbohydrate metabolism. Enzymes from different sources differ in their regulatory mechanisms and in their natural substrates. However, all known phosphorylases share catalytic and structural properties.</text>
</comment>
<reference evidence="10 11" key="1">
    <citation type="journal article" date="2016" name="Nat. Commun.">
        <title>Thousands of microbial genomes shed light on interconnected biogeochemical processes in an aquifer system.</title>
        <authorList>
            <person name="Anantharaman K."/>
            <person name="Brown C.T."/>
            <person name="Hug L.A."/>
            <person name="Sharon I."/>
            <person name="Castelle C.J."/>
            <person name="Probst A.J."/>
            <person name="Thomas B.C."/>
            <person name="Singh A."/>
            <person name="Wilkins M.J."/>
            <person name="Karaoz U."/>
            <person name="Brodie E.L."/>
            <person name="Williams K.H."/>
            <person name="Hubbard S.S."/>
            <person name="Banfield J.F."/>
        </authorList>
    </citation>
    <scope>NUCLEOTIDE SEQUENCE [LARGE SCALE GENOMIC DNA]</scope>
</reference>
<dbReference type="EMBL" id="MFUR01000013">
    <property type="protein sequence ID" value="OGI86660.1"/>
    <property type="molecule type" value="Genomic_DNA"/>
</dbReference>
<dbReference type="SUPFAM" id="SSF53756">
    <property type="entry name" value="UDP-Glycosyltransferase/glycogen phosphorylase"/>
    <property type="match status" value="1"/>
</dbReference>
<evidence type="ECO:0000256" key="6">
    <source>
        <dbReference type="ARBA" id="ARBA00022679"/>
    </source>
</evidence>
<evidence type="ECO:0000256" key="4">
    <source>
        <dbReference type="ARBA" id="ARBA00012591"/>
    </source>
</evidence>
<keyword evidence="8" id="KW-0119">Carbohydrate metabolism</keyword>
<name>A0A1F6WXR7_9BACT</name>
<dbReference type="GO" id="GO:0030170">
    <property type="term" value="F:pyridoxal phosphate binding"/>
    <property type="evidence" value="ECO:0007669"/>
    <property type="project" value="InterPro"/>
</dbReference>
<protein>
    <recommendedName>
        <fullName evidence="4">glycogen phosphorylase</fullName>
        <ecNumber evidence="4">2.4.1.1</ecNumber>
    </recommendedName>
</protein>
<gene>
    <name evidence="10" type="ORF">A3A91_03040</name>
</gene>
<keyword evidence="5" id="KW-0328">Glycosyltransferase</keyword>
<comment type="similarity">
    <text evidence="3">Belongs to the glycogen phosphorylase family.</text>
</comment>
<evidence type="ECO:0000256" key="9">
    <source>
        <dbReference type="ARBA" id="ARBA00025174"/>
    </source>
</evidence>